<evidence type="ECO:0000256" key="1">
    <source>
        <dbReference type="SAM" id="Phobius"/>
    </source>
</evidence>
<dbReference type="EMBL" id="GBRH01278535">
    <property type="protein sequence ID" value="JAD19360.1"/>
    <property type="molecule type" value="Transcribed_RNA"/>
</dbReference>
<keyword evidence="1" id="KW-0472">Membrane</keyword>
<dbReference type="AlphaFoldDB" id="A0A0A8Y2D5"/>
<feature type="transmembrane region" description="Helical" evidence="1">
    <location>
        <begin position="12"/>
        <end position="34"/>
    </location>
</feature>
<reference evidence="2" key="1">
    <citation type="submission" date="2014-09" db="EMBL/GenBank/DDBJ databases">
        <authorList>
            <person name="Magalhaes I.L.F."/>
            <person name="Oliveira U."/>
            <person name="Santos F.R."/>
            <person name="Vidigal T.H.D.A."/>
            <person name="Brescovit A.D."/>
            <person name="Santos A.J."/>
        </authorList>
    </citation>
    <scope>NUCLEOTIDE SEQUENCE</scope>
    <source>
        <tissue evidence="2">Shoot tissue taken approximately 20 cm above the soil surface</tissue>
    </source>
</reference>
<protein>
    <submittedName>
        <fullName evidence="2">Uncharacterized protein</fullName>
    </submittedName>
</protein>
<organism evidence="2">
    <name type="scientific">Arundo donax</name>
    <name type="common">Giant reed</name>
    <name type="synonym">Donax arundinaceus</name>
    <dbReference type="NCBI Taxonomy" id="35708"/>
    <lineage>
        <taxon>Eukaryota</taxon>
        <taxon>Viridiplantae</taxon>
        <taxon>Streptophyta</taxon>
        <taxon>Embryophyta</taxon>
        <taxon>Tracheophyta</taxon>
        <taxon>Spermatophyta</taxon>
        <taxon>Magnoliopsida</taxon>
        <taxon>Liliopsida</taxon>
        <taxon>Poales</taxon>
        <taxon>Poaceae</taxon>
        <taxon>PACMAD clade</taxon>
        <taxon>Arundinoideae</taxon>
        <taxon>Arundineae</taxon>
        <taxon>Arundo</taxon>
    </lineage>
</organism>
<accession>A0A0A8Y2D5</accession>
<sequence>MLKSSQDEYQNFLRINCRGISCIAGIGVWVSLVVCA</sequence>
<proteinExistence type="predicted"/>
<keyword evidence="1" id="KW-1133">Transmembrane helix</keyword>
<name>A0A0A8Y2D5_ARUDO</name>
<keyword evidence="1" id="KW-0812">Transmembrane</keyword>
<evidence type="ECO:0000313" key="2">
    <source>
        <dbReference type="EMBL" id="JAD19360.1"/>
    </source>
</evidence>
<reference evidence="2" key="2">
    <citation type="journal article" date="2015" name="Data Brief">
        <title>Shoot transcriptome of the giant reed, Arundo donax.</title>
        <authorList>
            <person name="Barrero R.A."/>
            <person name="Guerrero F.D."/>
            <person name="Moolhuijzen P."/>
            <person name="Goolsby J.A."/>
            <person name="Tidwell J."/>
            <person name="Bellgard S.E."/>
            <person name="Bellgard M.I."/>
        </authorList>
    </citation>
    <scope>NUCLEOTIDE SEQUENCE</scope>
    <source>
        <tissue evidence="2">Shoot tissue taken approximately 20 cm above the soil surface</tissue>
    </source>
</reference>